<dbReference type="Proteomes" id="UP000306753">
    <property type="component" value="Unassembled WGS sequence"/>
</dbReference>
<evidence type="ECO:0000313" key="9">
    <source>
        <dbReference type="EMBL" id="TLX63302.1"/>
    </source>
</evidence>
<feature type="transmembrane region" description="Helical" evidence="7">
    <location>
        <begin position="205"/>
        <end position="225"/>
    </location>
</feature>
<keyword evidence="10" id="KW-1185">Reference proteome</keyword>
<feature type="domain" description="EamA" evidence="8">
    <location>
        <begin position="7"/>
        <end position="132"/>
    </location>
</feature>
<accession>A0A5R9QEU6</accession>
<comment type="caution">
    <text evidence="9">The sequence shown here is derived from an EMBL/GenBank/DDBJ whole genome shotgun (WGS) entry which is preliminary data.</text>
</comment>
<dbReference type="SUPFAM" id="SSF103481">
    <property type="entry name" value="Multidrug resistance efflux transporter EmrE"/>
    <property type="match status" value="2"/>
</dbReference>
<feature type="transmembrane region" description="Helical" evidence="7">
    <location>
        <begin position="35"/>
        <end position="53"/>
    </location>
</feature>
<organism evidence="9 10">
    <name type="scientific">Stutzerimonas nosocomialis</name>
    <dbReference type="NCBI Taxonomy" id="1056496"/>
    <lineage>
        <taxon>Bacteria</taxon>
        <taxon>Pseudomonadati</taxon>
        <taxon>Pseudomonadota</taxon>
        <taxon>Gammaproteobacteria</taxon>
        <taxon>Pseudomonadales</taxon>
        <taxon>Pseudomonadaceae</taxon>
        <taxon>Stutzerimonas</taxon>
    </lineage>
</organism>
<dbReference type="GO" id="GO:0005886">
    <property type="term" value="C:plasma membrane"/>
    <property type="evidence" value="ECO:0007669"/>
    <property type="project" value="UniProtKB-SubCell"/>
</dbReference>
<feature type="transmembrane region" description="Helical" evidence="7">
    <location>
        <begin position="171"/>
        <end position="193"/>
    </location>
</feature>
<dbReference type="PANTHER" id="PTHR42920:SF5">
    <property type="entry name" value="EAMA DOMAIN-CONTAINING PROTEIN"/>
    <property type="match status" value="1"/>
</dbReference>
<dbReference type="InterPro" id="IPR000620">
    <property type="entry name" value="EamA_dom"/>
</dbReference>
<keyword evidence="4 7" id="KW-1133">Transmembrane helix</keyword>
<feature type="compositionally biased region" description="Basic residues" evidence="6">
    <location>
        <begin position="298"/>
        <end position="309"/>
    </location>
</feature>
<evidence type="ECO:0000256" key="2">
    <source>
        <dbReference type="ARBA" id="ARBA00022475"/>
    </source>
</evidence>
<dbReference type="EMBL" id="QLAG01000013">
    <property type="protein sequence ID" value="TLX63302.1"/>
    <property type="molecule type" value="Genomic_DNA"/>
</dbReference>
<dbReference type="AlphaFoldDB" id="A0A5R9QEU6"/>
<dbReference type="InterPro" id="IPR051258">
    <property type="entry name" value="Diverse_Substrate_Transporter"/>
</dbReference>
<gene>
    <name evidence="9" type="ORF">DN820_11745</name>
</gene>
<feature type="region of interest" description="Disordered" evidence="6">
    <location>
        <begin position="288"/>
        <end position="309"/>
    </location>
</feature>
<feature type="transmembrane region" description="Helical" evidence="7">
    <location>
        <begin position="116"/>
        <end position="139"/>
    </location>
</feature>
<evidence type="ECO:0000256" key="4">
    <source>
        <dbReference type="ARBA" id="ARBA00022989"/>
    </source>
</evidence>
<feature type="transmembrane region" description="Helical" evidence="7">
    <location>
        <begin position="145"/>
        <end position="164"/>
    </location>
</feature>
<comment type="subcellular location">
    <subcellularLocation>
        <location evidence="1">Cell membrane</location>
        <topology evidence="1">Multi-pass membrane protein</topology>
    </subcellularLocation>
</comment>
<evidence type="ECO:0000313" key="10">
    <source>
        <dbReference type="Proteomes" id="UP000306753"/>
    </source>
</evidence>
<feature type="transmembrane region" description="Helical" evidence="7">
    <location>
        <begin position="237"/>
        <end position="256"/>
    </location>
</feature>
<evidence type="ECO:0000256" key="1">
    <source>
        <dbReference type="ARBA" id="ARBA00004651"/>
    </source>
</evidence>
<sequence length="309" mass="32096">MGTRQAAELALLLVAVIWGSSYAVAKQALLFYPVLGFIAARFGLTCLLLAPTLRGAGAAALRPGLPLGLLLLAIFLCETYGVLLTSASNAALLISLCVLFTPFVEWALFGRRPRPLLLAACALAVVGVWLLTGGAAIRFGLGDGLMLGAALLRAGFVCLTQRLTAGREVPALALTAVQSAVVAVGCLALAFVLPGGLPALPSSGAFWLAVVYLVLFATLLAFFVQNFALRASSPTRVSMLMGTEPLFGALFASLWLDERLGASGWAGGVLLVLASLWAVRLTAAPAHPGERVKDTGGRKKKSIRARAAV</sequence>
<feature type="domain" description="EamA" evidence="8">
    <location>
        <begin position="141"/>
        <end position="278"/>
    </location>
</feature>
<keyword evidence="2" id="KW-1003">Cell membrane</keyword>
<keyword evidence="5 7" id="KW-0472">Membrane</keyword>
<evidence type="ECO:0000256" key="7">
    <source>
        <dbReference type="SAM" id="Phobius"/>
    </source>
</evidence>
<name>A0A5R9QEU6_9GAMM</name>
<dbReference type="InterPro" id="IPR037185">
    <property type="entry name" value="EmrE-like"/>
</dbReference>
<dbReference type="Pfam" id="PF00892">
    <property type="entry name" value="EamA"/>
    <property type="match status" value="2"/>
</dbReference>
<feature type="transmembrane region" description="Helical" evidence="7">
    <location>
        <begin position="65"/>
        <end position="84"/>
    </location>
</feature>
<evidence type="ECO:0000259" key="8">
    <source>
        <dbReference type="Pfam" id="PF00892"/>
    </source>
</evidence>
<dbReference type="PANTHER" id="PTHR42920">
    <property type="entry name" value="OS03G0707200 PROTEIN-RELATED"/>
    <property type="match status" value="1"/>
</dbReference>
<feature type="compositionally biased region" description="Basic and acidic residues" evidence="6">
    <location>
        <begin position="288"/>
        <end position="297"/>
    </location>
</feature>
<proteinExistence type="predicted"/>
<evidence type="ECO:0000256" key="3">
    <source>
        <dbReference type="ARBA" id="ARBA00022692"/>
    </source>
</evidence>
<protein>
    <submittedName>
        <fullName evidence="9">EamA family transporter</fullName>
    </submittedName>
</protein>
<feature type="transmembrane region" description="Helical" evidence="7">
    <location>
        <begin position="90"/>
        <end position="109"/>
    </location>
</feature>
<keyword evidence="3 7" id="KW-0812">Transmembrane</keyword>
<evidence type="ECO:0000256" key="5">
    <source>
        <dbReference type="ARBA" id="ARBA00023136"/>
    </source>
</evidence>
<evidence type="ECO:0000256" key="6">
    <source>
        <dbReference type="SAM" id="MobiDB-lite"/>
    </source>
</evidence>
<reference evidence="9 10" key="1">
    <citation type="journal article" date="2017" name="Eur. J. Clin. Microbiol. Infect. Dis.">
        <title>Uncommonly isolated clinical Pseudomonas: identification and phylogenetic assignation.</title>
        <authorList>
            <person name="Mulet M."/>
            <person name="Gomila M."/>
            <person name="Ramirez A."/>
            <person name="Cardew S."/>
            <person name="Moore E.R."/>
            <person name="Lalucat J."/>
            <person name="Garcia-Valdes E."/>
        </authorList>
    </citation>
    <scope>NUCLEOTIDE SEQUENCE [LARGE SCALE GENOMIC DNA]</scope>
    <source>
        <strain evidence="9 10">SD129</strain>
    </source>
</reference>
<feature type="transmembrane region" description="Helical" evidence="7">
    <location>
        <begin position="262"/>
        <end position="283"/>
    </location>
</feature>